<gene>
    <name evidence="1" type="ORF">PAECIP111894_06082</name>
</gene>
<accession>A0ABM9BMB9</accession>
<evidence type="ECO:0000313" key="1">
    <source>
        <dbReference type="EMBL" id="CAH1059868.1"/>
    </source>
</evidence>
<protein>
    <submittedName>
        <fullName evidence="1">Uncharacterized protein</fullName>
    </submittedName>
</protein>
<organism evidence="1 2">
    <name type="scientific">Paenibacillus pseudetheri</name>
    <dbReference type="NCBI Taxonomy" id="2897682"/>
    <lineage>
        <taxon>Bacteria</taxon>
        <taxon>Bacillati</taxon>
        <taxon>Bacillota</taxon>
        <taxon>Bacilli</taxon>
        <taxon>Bacillales</taxon>
        <taxon>Paenibacillaceae</taxon>
        <taxon>Paenibacillus</taxon>
    </lineage>
</organism>
<sequence length="40" mass="4559">MSKKIFKNKFRNGINMVNIGCQENVEKELGIEGLTQFGSR</sequence>
<dbReference type="Proteomes" id="UP000838749">
    <property type="component" value="Unassembled WGS sequence"/>
</dbReference>
<dbReference type="RefSeq" id="WP_279306941.1">
    <property type="nucleotide sequence ID" value="NZ_CAKMAB010000080.1"/>
</dbReference>
<evidence type="ECO:0000313" key="2">
    <source>
        <dbReference type="Proteomes" id="UP000838749"/>
    </source>
</evidence>
<comment type="caution">
    <text evidence="1">The sequence shown here is derived from an EMBL/GenBank/DDBJ whole genome shotgun (WGS) entry which is preliminary data.</text>
</comment>
<proteinExistence type="predicted"/>
<keyword evidence="2" id="KW-1185">Reference proteome</keyword>
<dbReference type="EMBL" id="CAKMAB010000080">
    <property type="protein sequence ID" value="CAH1059868.1"/>
    <property type="molecule type" value="Genomic_DNA"/>
</dbReference>
<name>A0ABM9BMB9_9BACL</name>
<reference evidence="1" key="1">
    <citation type="submission" date="2021-12" db="EMBL/GenBank/DDBJ databases">
        <authorList>
            <person name="Criscuolo A."/>
        </authorList>
    </citation>
    <scope>NUCLEOTIDE SEQUENCE</scope>
    <source>
        <strain evidence="1">CIP111894</strain>
    </source>
</reference>